<dbReference type="EMBL" id="HF935272">
    <property type="protein sequence ID" value="CCX05753.1"/>
    <property type="molecule type" value="Genomic_DNA"/>
</dbReference>
<evidence type="ECO:0000313" key="7">
    <source>
        <dbReference type="EMBL" id="CCX05753.1"/>
    </source>
</evidence>
<feature type="transmembrane region" description="Helical" evidence="6">
    <location>
        <begin position="256"/>
        <end position="278"/>
    </location>
</feature>
<reference evidence="7 8" key="1">
    <citation type="journal article" date="2013" name="PLoS Genet.">
        <title>The genome and development-dependent transcriptomes of Pyronema confluens: a window into fungal evolution.</title>
        <authorList>
            <person name="Traeger S."/>
            <person name="Altegoer F."/>
            <person name="Freitag M."/>
            <person name="Gabaldon T."/>
            <person name="Kempken F."/>
            <person name="Kumar A."/>
            <person name="Marcet-Houben M."/>
            <person name="Poggeler S."/>
            <person name="Stajich J.E."/>
            <person name="Nowrousian M."/>
        </authorList>
    </citation>
    <scope>NUCLEOTIDE SEQUENCE [LARGE SCALE GENOMIC DNA]</scope>
    <source>
        <strain evidence="8">CBS 100304</strain>
        <tissue evidence="7">Vegetative mycelium</tissue>
    </source>
</reference>
<dbReference type="OrthoDB" id="2901184at2759"/>
<feature type="transmembrane region" description="Helical" evidence="6">
    <location>
        <begin position="115"/>
        <end position="138"/>
    </location>
</feature>
<gene>
    <name evidence="7" type="ORF">PCON_05340</name>
</gene>
<feature type="transmembrane region" description="Helical" evidence="6">
    <location>
        <begin position="224"/>
        <end position="244"/>
    </location>
</feature>
<dbReference type="Pfam" id="PF03595">
    <property type="entry name" value="SLAC1"/>
    <property type="match status" value="1"/>
</dbReference>
<organism evidence="7 8">
    <name type="scientific">Pyronema omphalodes (strain CBS 100304)</name>
    <name type="common">Pyronema confluens</name>
    <dbReference type="NCBI Taxonomy" id="1076935"/>
    <lineage>
        <taxon>Eukaryota</taxon>
        <taxon>Fungi</taxon>
        <taxon>Dikarya</taxon>
        <taxon>Ascomycota</taxon>
        <taxon>Pezizomycotina</taxon>
        <taxon>Pezizomycetes</taxon>
        <taxon>Pezizales</taxon>
        <taxon>Pyronemataceae</taxon>
        <taxon>Pyronema</taxon>
    </lineage>
</organism>
<evidence type="ECO:0000256" key="1">
    <source>
        <dbReference type="ARBA" id="ARBA00004141"/>
    </source>
</evidence>
<dbReference type="InterPro" id="IPR030185">
    <property type="entry name" value="Mae1"/>
</dbReference>
<dbReference type="GO" id="GO:0015140">
    <property type="term" value="F:malate transmembrane transporter activity"/>
    <property type="evidence" value="ECO:0007669"/>
    <property type="project" value="InterPro"/>
</dbReference>
<dbReference type="InterPro" id="IPR038665">
    <property type="entry name" value="Voltage-dep_anion_channel_sf"/>
</dbReference>
<feature type="transmembrane region" description="Helical" evidence="6">
    <location>
        <begin position="376"/>
        <end position="396"/>
    </location>
</feature>
<dbReference type="InterPro" id="IPR004695">
    <property type="entry name" value="SLAC1/Mae1/Ssu1/TehA"/>
</dbReference>
<accession>U4KVU1</accession>
<dbReference type="PANTHER" id="PTHR31162">
    <property type="entry name" value="MALIC ACID TRANSPORT PROTEIN-RELATED"/>
    <property type="match status" value="1"/>
</dbReference>
<feature type="transmembrane region" description="Helical" evidence="6">
    <location>
        <begin position="350"/>
        <end position="370"/>
    </location>
</feature>
<evidence type="ECO:0000256" key="4">
    <source>
        <dbReference type="ARBA" id="ARBA00023136"/>
    </source>
</evidence>
<feature type="region of interest" description="Disordered" evidence="5">
    <location>
        <begin position="1"/>
        <end position="46"/>
    </location>
</feature>
<feature type="compositionally biased region" description="Basic and acidic residues" evidence="5">
    <location>
        <begin position="443"/>
        <end position="458"/>
    </location>
</feature>
<evidence type="ECO:0000256" key="6">
    <source>
        <dbReference type="SAM" id="Phobius"/>
    </source>
</evidence>
<dbReference type="eggNOG" id="ENOG502R08Y">
    <property type="taxonomic scope" value="Eukaryota"/>
</dbReference>
<dbReference type="PANTHER" id="PTHR31162:SF3">
    <property type="entry name" value="TRANSPORTER_MALIC ACID TRANSPORT PROTEIN, PUTATIVE-RELATED"/>
    <property type="match status" value="1"/>
</dbReference>
<evidence type="ECO:0000256" key="3">
    <source>
        <dbReference type="ARBA" id="ARBA00022989"/>
    </source>
</evidence>
<feature type="transmembrane region" description="Helical" evidence="6">
    <location>
        <begin position="190"/>
        <end position="212"/>
    </location>
</feature>
<feature type="compositionally biased region" description="Low complexity" evidence="5">
    <location>
        <begin position="1"/>
        <end position="24"/>
    </location>
</feature>
<dbReference type="GO" id="GO:0016020">
    <property type="term" value="C:membrane"/>
    <property type="evidence" value="ECO:0007669"/>
    <property type="project" value="UniProtKB-SubCell"/>
</dbReference>
<sequence length="464" mass="51071">MRSNRSSEIQSSGRHRSSSSSSEEMILRPDENRNGNGTGHRRSTNGVRLSGQSFFSTHSNHSNHHINNDATKRKVPFIHRLEHFTWAWFTITMSTGGVAVVISKIPFRFRGLDEIGAVFFLLTLISFLLNSVCISIRFFRYRYTFVMTLLHPTESLFVSAGLLSVGTIIIGCQAYGAPKTGDWFSVAMRACFWTYCGATLVWTVGLHIVIWSTQTHTVADMTPLWTFPIYPMLLTAPMGASIALSQSRLHALQIGVASFAFQGVGFMISLMIYSAYIYRLMTRKLPRAAARPGMFISVGPSVRGSVDGADCEGGDSGGGDLALGSGLLVFLVSLTANVKTAESGRLHFGLGWWSFVFPNTAFVLSTFAIGGALGSHAVNVFGTVIAGILVLVWFYVGGMTIRGVINKEVLWKDKGEDRDEGGYKNPKSRQHEQQDGGGEEIVEGSRRRERMEERDHRSSAIMTP</sequence>
<keyword evidence="4 6" id="KW-0472">Membrane</keyword>
<dbReference type="STRING" id="1076935.U4KVU1"/>
<comment type="subcellular location">
    <subcellularLocation>
        <location evidence="1">Membrane</location>
        <topology evidence="1">Multi-pass membrane protein</topology>
    </subcellularLocation>
</comment>
<feature type="transmembrane region" description="Helical" evidence="6">
    <location>
        <begin position="84"/>
        <end position="103"/>
    </location>
</feature>
<keyword evidence="8" id="KW-1185">Reference proteome</keyword>
<feature type="region of interest" description="Disordered" evidence="5">
    <location>
        <begin position="415"/>
        <end position="464"/>
    </location>
</feature>
<evidence type="ECO:0000256" key="2">
    <source>
        <dbReference type="ARBA" id="ARBA00022692"/>
    </source>
</evidence>
<dbReference type="Proteomes" id="UP000018144">
    <property type="component" value="Unassembled WGS sequence"/>
</dbReference>
<evidence type="ECO:0000256" key="5">
    <source>
        <dbReference type="SAM" id="MobiDB-lite"/>
    </source>
</evidence>
<proteinExistence type="predicted"/>
<keyword evidence="3 6" id="KW-1133">Transmembrane helix</keyword>
<dbReference type="Gene3D" id="1.50.10.150">
    <property type="entry name" value="Voltage-dependent anion channel"/>
    <property type="match status" value="1"/>
</dbReference>
<name>U4KVU1_PYROM</name>
<feature type="transmembrane region" description="Helical" evidence="6">
    <location>
        <begin position="158"/>
        <end position="178"/>
    </location>
</feature>
<protein>
    <submittedName>
        <fullName evidence="7">Similar to Malic acid transport protein acc. no. P50537</fullName>
    </submittedName>
</protein>
<evidence type="ECO:0000313" key="8">
    <source>
        <dbReference type="Proteomes" id="UP000018144"/>
    </source>
</evidence>
<dbReference type="CDD" id="cd09317">
    <property type="entry name" value="TDT_Mae1_like"/>
    <property type="match status" value="1"/>
</dbReference>
<dbReference type="AlphaFoldDB" id="U4KVU1"/>
<keyword evidence="2 6" id="KW-0812">Transmembrane</keyword>
<dbReference type="OMA" id="FYHYPYT"/>